<dbReference type="GO" id="GO:0005634">
    <property type="term" value="C:nucleus"/>
    <property type="evidence" value="ECO:0007669"/>
    <property type="project" value="TreeGrafter"/>
</dbReference>
<dbReference type="Proteomes" id="UP000095280">
    <property type="component" value="Unplaced"/>
</dbReference>
<evidence type="ECO:0000313" key="6">
    <source>
        <dbReference type="WBParaSite" id="maker-uti_cns_0008066-snap-gene-0.5-mRNA-1"/>
    </source>
</evidence>
<keyword evidence="3" id="KW-0688">Ribosomal frameshifting</keyword>
<dbReference type="AlphaFoldDB" id="A0A1I8HV15"/>
<reference evidence="6" key="1">
    <citation type="submission" date="2016-11" db="UniProtKB">
        <authorList>
            <consortium name="WormBaseParasite"/>
        </authorList>
    </citation>
    <scope>IDENTIFICATION</scope>
</reference>
<accession>A0A1I8HV15</accession>
<dbReference type="InterPro" id="IPR038581">
    <property type="entry name" value="ODC_AZ_sf"/>
</dbReference>
<sequence>RTSARERLPGLGGVFDAPRAALVDSAELLTEGSGLGESKQPPVTHVSGQSFAARRSGSQQQQQQRDETVETRPEDQKKQNKLAHFVIGSDNFGYNDVGDYYENENTFDDDDWEAAESAVEQQSSNQQPTLPYNLVSDSPDGSGRAMVLHLGETELIGESLKRELTDMLEFAEEELECRRVLLGISRQRQDKDTLMRTLPFLGFACYEPRSGCADHLTCLDTDGFAYMAYAISD</sequence>
<dbReference type="PANTHER" id="PTHR10279">
    <property type="entry name" value="ORNITHINE DECARBOXYLASE ANTIZYME"/>
    <property type="match status" value="1"/>
</dbReference>
<feature type="region of interest" description="Disordered" evidence="4">
    <location>
        <begin position="32"/>
        <end position="79"/>
    </location>
</feature>
<comment type="similarity">
    <text evidence="1">Belongs to the ODC antizyme family.</text>
</comment>
<dbReference type="GO" id="GO:0045732">
    <property type="term" value="P:positive regulation of protein catabolic process"/>
    <property type="evidence" value="ECO:0007669"/>
    <property type="project" value="TreeGrafter"/>
</dbReference>
<evidence type="ECO:0000256" key="2">
    <source>
        <dbReference type="ARBA" id="ARBA00017712"/>
    </source>
</evidence>
<dbReference type="GO" id="GO:0008073">
    <property type="term" value="F:ornithine decarboxylase inhibitor activity"/>
    <property type="evidence" value="ECO:0007669"/>
    <property type="project" value="InterPro"/>
</dbReference>
<dbReference type="InterPro" id="IPR002993">
    <property type="entry name" value="ODC_AZ"/>
</dbReference>
<feature type="compositionally biased region" description="Basic and acidic residues" evidence="4">
    <location>
        <begin position="64"/>
        <end position="78"/>
    </location>
</feature>
<evidence type="ECO:0000256" key="4">
    <source>
        <dbReference type="SAM" id="MobiDB-lite"/>
    </source>
</evidence>
<organism evidence="5 6">
    <name type="scientific">Macrostomum lignano</name>
    <dbReference type="NCBI Taxonomy" id="282301"/>
    <lineage>
        <taxon>Eukaryota</taxon>
        <taxon>Metazoa</taxon>
        <taxon>Spiralia</taxon>
        <taxon>Lophotrochozoa</taxon>
        <taxon>Platyhelminthes</taxon>
        <taxon>Rhabditophora</taxon>
        <taxon>Macrostomorpha</taxon>
        <taxon>Macrostomida</taxon>
        <taxon>Macrostomidae</taxon>
        <taxon>Macrostomum</taxon>
    </lineage>
</organism>
<dbReference type="WBParaSite" id="maker-uti_cns_0008066-snap-gene-0.5-mRNA-1">
    <property type="protein sequence ID" value="maker-uti_cns_0008066-snap-gene-0.5-mRNA-1"/>
    <property type="gene ID" value="maker-uti_cns_0008066-snap-gene-0.5"/>
</dbReference>
<keyword evidence="5" id="KW-1185">Reference proteome</keyword>
<dbReference type="Pfam" id="PF02100">
    <property type="entry name" value="ODC_AZ"/>
    <property type="match status" value="1"/>
</dbReference>
<proteinExistence type="inferred from homology"/>
<dbReference type="InterPro" id="IPR016181">
    <property type="entry name" value="Acyl_CoA_acyltransferase"/>
</dbReference>
<protein>
    <recommendedName>
        <fullName evidence="2">Ornithine decarboxylase antizyme</fullName>
    </recommendedName>
</protein>
<dbReference type="PANTHER" id="PTHR10279:SF10">
    <property type="entry name" value="ORNITHINE DECARBOXYLASE ANTIZYME"/>
    <property type="match status" value="1"/>
</dbReference>
<dbReference type="GO" id="GO:0075523">
    <property type="term" value="P:viral translational frameshifting"/>
    <property type="evidence" value="ECO:0007669"/>
    <property type="project" value="UniProtKB-KW"/>
</dbReference>
<dbReference type="GO" id="GO:0005737">
    <property type="term" value="C:cytoplasm"/>
    <property type="evidence" value="ECO:0007669"/>
    <property type="project" value="TreeGrafter"/>
</dbReference>
<evidence type="ECO:0000256" key="3">
    <source>
        <dbReference type="ARBA" id="ARBA00022758"/>
    </source>
</evidence>
<dbReference type="Gene3D" id="3.40.630.60">
    <property type="match status" value="1"/>
</dbReference>
<evidence type="ECO:0000256" key="1">
    <source>
        <dbReference type="ARBA" id="ARBA00008796"/>
    </source>
</evidence>
<evidence type="ECO:0000313" key="5">
    <source>
        <dbReference type="Proteomes" id="UP000095280"/>
    </source>
</evidence>
<name>A0A1I8HV15_9PLAT</name>
<dbReference type="SUPFAM" id="SSF55729">
    <property type="entry name" value="Acyl-CoA N-acyltransferases (Nat)"/>
    <property type="match status" value="1"/>
</dbReference>